<dbReference type="PANTHER" id="PTHR30531:SF12">
    <property type="entry name" value="FLAGELLAR BIOSYNTHETIC PROTEIN FLHB"/>
    <property type="match status" value="1"/>
</dbReference>
<dbReference type="InterPro" id="IPR029025">
    <property type="entry name" value="T3SS_substrate_exporter_C"/>
</dbReference>
<protein>
    <submittedName>
        <fullName evidence="2">Type III secretion system protein</fullName>
    </submittedName>
</protein>
<evidence type="ECO:0000313" key="2">
    <source>
        <dbReference type="EMBL" id="HDD44477.1"/>
    </source>
</evidence>
<dbReference type="Gene3D" id="3.40.1690.10">
    <property type="entry name" value="secretion proteins EscU"/>
    <property type="match status" value="1"/>
</dbReference>
<accession>A0A7C0Y4R8</accession>
<proteinExistence type="inferred from homology"/>
<sequence length="91" mass="10402">MDKKRQKAVALKYKISERAPKVIAKGAGNLAEKIITLAKKHNIPIYLDPALTEILYQLDIMQEIPPRLYQAVAEVLAFIYVLDKKMEKVNH</sequence>
<organism evidence="2">
    <name type="scientific">Desulfofervidus auxilii</name>
    <dbReference type="NCBI Taxonomy" id="1621989"/>
    <lineage>
        <taxon>Bacteria</taxon>
        <taxon>Pseudomonadati</taxon>
        <taxon>Thermodesulfobacteriota</taxon>
        <taxon>Candidatus Desulfofervidia</taxon>
        <taxon>Candidatus Desulfofervidales</taxon>
        <taxon>Candidatus Desulfofervidaceae</taxon>
        <taxon>Candidatus Desulfofervidus</taxon>
    </lineage>
</organism>
<evidence type="ECO:0000256" key="1">
    <source>
        <dbReference type="ARBA" id="ARBA00010690"/>
    </source>
</evidence>
<comment type="caution">
    <text evidence="2">The sequence shown here is derived from an EMBL/GenBank/DDBJ whole genome shotgun (WGS) entry which is preliminary data.</text>
</comment>
<dbReference type="GO" id="GO:0005886">
    <property type="term" value="C:plasma membrane"/>
    <property type="evidence" value="ECO:0007669"/>
    <property type="project" value="TreeGrafter"/>
</dbReference>
<dbReference type="SUPFAM" id="SSF160544">
    <property type="entry name" value="EscU C-terminal domain-like"/>
    <property type="match status" value="1"/>
</dbReference>
<dbReference type="AlphaFoldDB" id="A0A7C0Y4R8"/>
<dbReference type="Pfam" id="PF01312">
    <property type="entry name" value="Bac_export_2"/>
    <property type="match status" value="1"/>
</dbReference>
<name>A0A7C0Y4R8_DESA2</name>
<dbReference type="PANTHER" id="PTHR30531">
    <property type="entry name" value="FLAGELLAR BIOSYNTHETIC PROTEIN FLHB"/>
    <property type="match status" value="1"/>
</dbReference>
<dbReference type="InterPro" id="IPR006135">
    <property type="entry name" value="T3SS_substrate_exporter"/>
</dbReference>
<dbReference type="GO" id="GO:0009306">
    <property type="term" value="P:protein secretion"/>
    <property type="evidence" value="ECO:0007669"/>
    <property type="project" value="InterPro"/>
</dbReference>
<comment type="similarity">
    <text evidence="1">Belongs to the type III secretion exporter family.</text>
</comment>
<dbReference type="EMBL" id="DRBS01000245">
    <property type="protein sequence ID" value="HDD44477.1"/>
    <property type="molecule type" value="Genomic_DNA"/>
</dbReference>
<gene>
    <name evidence="2" type="ORF">ENG63_06425</name>
</gene>
<dbReference type="Proteomes" id="UP000886289">
    <property type="component" value="Unassembled WGS sequence"/>
</dbReference>
<reference evidence="2" key="1">
    <citation type="journal article" date="2020" name="mSystems">
        <title>Genome- and Community-Level Interaction Insights into Carbon Utilization and Element Cycling Functions of Hydrothermarchaeota in Hydrothermal Sediment.</title>
        <authorList>
            <person name="Zhou Z."/>
            <person name="Liu Y."/>
            <person name="Xu W."/>
            <person name="Pan J."/>
            <person name="Luo Z.H."/>
            <person name="Li M."/>
        </authorList>
    </citation>
    <scope>NUCLEOTIDE SEQUENCE [LARGE SCALE GENOMIC DNA]</scope>
    <source>
        <strain evidence="2">HyVt-233</strain>
    </source>
</reference>